<dbReference type="InParanoid" id="K4CKJ5"/>
<dbReference type="HOGENOM" id="CLU_3421728_0_0_1"/>
<accession>K4CKJ5</accession>
<name>K4CKJ5_SOLLC</name>
<proteinExistence type="predicted"/>
<protein>
    <submittedName>
        <fullName evidence="1">Uncharacterized protein</fullName>
    </submittedName>
</protein>
<evidence type="ECO:0000313" key="2">
    <source>
        <dbReference type="Proteomes" id="UP000004994"/>
    </source>
</evidence>
<organism evidence="1">
    <name type="scientific">Solanum lycopersicum</name>
    <name type="common">Tomato</name>
    <name type="synonym">Lycopersicon esculentum</name>
    <dbReference type="NCBI Taxonomy" id="4081"/>
    <lineage>
        <taxon>Eukaryota</taxon>
        <taxon>Viridiplantae</taxon>
        <taxon>Streptophyta</taxon>
        <taxon>Embryophyta</taxon>
        <taxon>Tracheophyta</taxon>
        <taxon>Spermatophyta</taxon>
        <taxon>Magnoliopsida</taxon>
        <taxon>eudicotyledons</taxon>
        <taxon>Gunneridae</taxon>
        <taxon>Pentapetalae</taxon>
        <taxon>asterids</taxon>
        <taxon>lamiids</taxon>
        <taxon>Solanales</taxon>
        <taxon>Solanaceae</taxon>
        <taxon>Solanoideae</taxon>
        <taxon>Solaneae</taxon>
        <taxon>Solanum</taxon>
        <taxon>Solanum subgen. Lycopersicon</taxon>
    </lineage>
</organism>
<sequence length="24" mass="2926">MKIPKKFWCYLRILNTQVNYLGPV</sequence>
<dbReference type="EnsemblPlants" id="Solyc08g048440.1.1">
    <property type="protein sequence ID" value="Solyc08g048440.1.1"/>
    <property type="gene ID" value="Solyc08g048440.1"/>
</dbReference>
<dbReference type="Gramene" id="Solyc08g048440.1.1">
    <property type="protein sequence ID" value="Solyc08g048440.1.1"/>
    <property type="gene ID" value="Solyc08g048440.1"/>
</dbReference>
<evidence type="ECO:0000313" key="1">
    <source>
        <dbReference type="EnsemblPlants" id="Solyc08g048440.1.1"/>
    </source>
</evidence>
<dbReference type="AlphaFoldDB" id="K4CKJ5"/>
<dbReference type="Proteomes" id="UP000004994">
    <property type="component" value="Chromosome 8"/>
</dbReference>
<reference evidence="1" key="1">
    <citation type="journal article" date="2012" name="Nature">
        <title>The tomato genome sequence provides insights into fleshy fruit evolution.</title>
        <authorList>
            <consortium name="Tomato Genome Consortium"/>
        </authorList>
    </citation>
    <scope>NUCLEOTIDE SEQUENCE [LARGE SCALE GENOMIC DNA]</scope>
    <source>
        <strain evidence="1">cv. Heinz 1706</strain>
    </source>
</reference>
<reference evidence="1" key="2">
    <citation type="submission" date="2015-06" db="UniProtKB">
        <authorList>
            <consortium name="EnsemblPlants"/>
        </authorList>
    </citation>
    <scope>IDENTIFICATION</scope>
    <source>
        <strain evidence="1">cv. Heinz 1706</strain>
    </source>
</reference>
<keyword evidence="2" id="KW-1185">Reference proteome</keyword>
<dbReference type="PaxDb" id="4081-Solyc08g048440.1.1"/>